<name>A0ABZ1CPP1_9TREE</name>
<evidence type="ECO:0000256" key="1">
    <source>
        <dbReference type="SAM" id="MobiDB-lite"/>
    </source>
</evidence>
<dbReference type="Proteomes" id="UP001329825">
    <property type="component" value="Chromosome 1"/>
</dbReference>
<evidence type="ECO:0008006" key="4">
    <source>
        <dbReference type="Google" id="ProtNLM"/>
    </source>
</evidence>
<feature type="compositionally biased region" description="Polar residues" evidence="1">
    <location>
        <begin position="1"/>
        <end position="10"/>
    </location>
</feature>
<proteinExistence type="predicted"/>
<dbReference type="GeneID" id="87952769"/>
<dbReference type="RefSeq" id="XP_062788455.1">
    <property type="nucleotide sequence ID" value="XM_062932404.1"/>
</dbReference>
<evidence type="ECO:0000313" key="3">
    <source>
        <dbReference type="Proteomes" id="UP001329825"/>
    </source>
</evidence>
<sequence>MSTTEAINHTTPPDQSEQSDQSDEDTSPPPPKKRVKFIDHKFHNDPGHKIIIISNDNIRFKASQRLLVRASQFFRDLLSVPPPSDKDAAGQEPSQVEPIHLDFPSTIISIFLDLTSVSEPYSPRLVIHQARDLLEMVEFTLSDELQPYVRKSLHDAGSSQPLELFVIASERNDFSLARFALAKITSAHVQSFLKLSHLSTHEGIKALQNYFSRLRPSFHLELLSRIMVPGEVREHRQIALRPGFFFTDDWTTIAQTFDPSRFT</sequence>
<keyword evidence="3" id="KW-1185">Reference proteome</keyword>
<gene>
    <name evidence="2" type="ORF">IL334_000638</name>
</gene>
<organism evidence="2 3">
    <name type="scientific">Kwoniella shivajii</name>
    <dbReference type="NCBI Taxonomy" id="564305"/>
    <lineage>
        <taxon>Eukaryota</taxon>
        <taxon>Fungi</taxon>
        <taxon>Dikarya</taxon>
        <taxon>Basidiomycota</taxon>
        <taxon>Agaricomycotina</taxon>
        <taxon>Tremellomycetes</taxon>
        <taxon>Tremellales</taxon>
        <taxon>Cryptococcaceae</taxon>
        <taxon>Kwoniella</taxon>
    </lineage>
</organism>
<protein>
    <recommendedName>
        <fullName evidence="4">BTB domain-containing protein</fullName>
    </recommendedName>
</protein>
<evidence type="ECO:0000313" key="2">
    <source>
        <dbReference type="EMBL" id="WRT63715.1"/>
    </source>
</evidence>
<feature type="region of interest" description="Disordered" evidence="1">
    <location>
        <begin position="1"/>
        <end position="33"/>
    </location>
</feature>
<accession>A0ABZ1CPP1</accession>
<reference evidence="2 3" key="1">
    <citation type="submission" date="2024-01" db="EMBL/GenBank/DDBJ databases">
        <title>Comparative genomics of Cryptococcus and Kwoniella reveals pathogenesis evolution and contrasting modes of karyotype evolution via chromosome fusion or intercentromeric recombination.</title>
        <authorList>
            <person name="Coelho M.A."/>
            <person name="David-Palma M."/>
            <person name="Shea T."/>
            <person name="Bowers K."/>
            <person name="McGinley-Smith S."/>
            <person name="Mohammad A.W."/>
            <person name="Gnirke A."/>
            <person name="Yurkov A.M."/>
            <person name="Nowrousian M."/>
            <person name="Sun S."/>
            <person name="Cuomo C.A."/>
            <person name="Heitman J."/>
        </authorList>
    </citation>
    <scope>NUCLEOTIDE SEQUENCE [LARGE SCALE GENOMIC DNA]</scope>
    <source>
        <strain evidence="2">CBS 11374</strain>
    </source>
</reference>
<dbReference type="EMBL" id="CP141881">
    <property type="protein sequence ID" value="WRT63715.1"/>
    <property type="molecule type" value="Genomic_DNA"/>
</dbReference>